<protein>
    <submittedName>
        <fullName evidence="2">Suppressor of fused protein SUFU</fullName>
    </submittedName>
</protein>
<organism evidence="2 3">
    <name type="scientific">Actinoplanes lutulentus</name>
    <dbReference type="NCBI Taxonomy" id="1287878"/>
    <lineage>
        <taxon>Bacteria</taxon>
        <taxon>Bacillati</taxon>
        <taxon>Actinomycetota</taxon>
        <taxon>Actinomycetes</taxon>
        <taxon>Micromonosporales</taxon>
        <taxon>Micromonosporaceae</taxon>
        <taxon>Actinoplanes</taxon>
    </lineage>
</organism>
<dbReference type="InterPro" id="IPR020941">
    <property type="entry name" value="SUFU-like_domain"/>
</dbReference>
<proteinExistence type="predicted"/>
<evidence type="ECO:0000259" key="1">
    <source>
        <dbReference type="Pfam" id="PF05076"/>
    </source>
</evidence>
<sequence>MPDRFERYRELLDSLSEVTPVVTDIEPRVAADGPVRAISCIGFPEPQYITGFTYGLSLANHPDWGGRARELCITVRSSEVEWSRIPARIVAALRGICPFNSGQVLGYKEPYVASSPMSSVALAAPASERIPPVLDLDGDHIEMIGVYPIFASERELAYSRGFDALWGLTWDRFDPLRTPAA</sequence>
<keyword evidence="3" id="KW-1185">Reference proteome</keyword>
<dbReference type="EMBL" id="QLMJ01000027">
    <property type="protein sequence ID" value="RAK26497.1"/>
    <property type="molecule type" value="Genomic_DNA"/>
</dbReference>
<dbReference type="Pfam" id="PF05076">
    <property type="entry name" value="SUFU"/>
    <property type="match status" value="1"/>
</dbReference>
<accession>A0A327YY36</accession>
<comment type="caution">
    <text evidence="2">The sequence shown here is derived from an EMBL/GenBank/DDBJ whole genome shotgun (WGS) entry which is preliminary data.</text>
</comment>
<evidence type="ECO:0000313" key="3">
    <source>
        <dbReference type="Proteomes" id="UP000249341"/>
    </source>
</evidence>
<reference evidence="2 3" key="1">
    <citation type="submission" date="2018-06" db="EMBL/GenBank/DDBJ databases">
        <title>Genomic Encyclopedia of Type Strains, Phase III (KMG-III): the genomes of soil and plant-associated and newly described type strains.</title>
        <authorList>
            <person name="Whitman W."/>
        </authorList>
    </citation>
    <scope>NUCLEOTIDE SEQUENCE [LARGE SCALE GENOMIC DNA]</scope>
    <source>
        <strain evidence="2 3">CGMCC 4.7090</strain>
    </source>
</reference>
<evidence type="ECO:0000313" key="2">
    <source>
        <dbReference type="EMBL" id="RAK26497.1"/>
    </source>
</evidence>
<gene>
    <name evidence="2" type="ORF">B0I29_12787</name>
</gene>
<dbReference type="Proteomes" id="UP000249341">
    <property type="component" value="Unassembled WGS sequence"/>
</dbReference>
<dbReference type="AlphaFoldDB" id="A0A327YY36"/>
<name>A0A327YY36_9ACTN</name>
<feature type="domain" description="Suppressor of fused-like" evidence="1">
    <location>
        <begin position="35"/>
        <end position="172"/>
    </location>
</feature>